<comment type="caution">
    <text evidence="3">The sequence shown here is derived from an EMBL/GenBank/DDBJ whole genome shotgun (WGS) entry which is preliminary data.</text>
</comment>
<feature type="compositionally biased region" description="Basic and acidic residues" evidence="1">
    <location>
        <begin position="154"/>
        <end position="169"/>
    </location>
</feature>
<feature type="transmembrane region" description="Helical" evidence="2">
    <location>
        <begin position="58"/>
        <end position="79"/>
    </location>
</feature>
<gene>
    <name evidence="3" type="ORF">Sipo8835_44625</name>
</gene>
<evidence type="ECO:0000313" key="4">
    <source>
        <dbReference type="Proteomes" id="UP000318720"/>
    </source>
</evidence>
<feature type="compositionally biased region" description="Polar residues" evidence="1">
    <location>
        <begin position="1"/>
        <end position="11"/>
    </location>
</feature>
<evidence type="ECO:0000256" key="2">
    <source>
        <dbReference type="SAM" id="Phobius"/>
    </source>
</evidence>
<sequence>MSETDIQNGTRATAKDTPKDTPKGGPKATTPTGPRPEPIRFFGTTWLNHDGNYGARRATVSAGSLAAALIACLVLRLAYEGLQLAAVGGFVSVVVIVMFAICSALAFGHTWGTFTKRPDPARQSSLRGLLTIGFLGSLTAYFLRSLKEAPGESLHRREYETARTQYERRTAKRTGNPAKRRRGGA</sequence>
<keyword evidence="2" id="KW-1133">Transmembrane helix</keyword>
<dbReference type="Proteomes" id="UP000318720">
    <property type="component" value="Unassembled WGS sequence"/>
</dbReference>
<dbReference type="RefSeq" id="WP_141586382.1">
    <property type="nucleotide sequence ID" value="NZ_SPAZ01000364.1"/>
</dbReference>
<accession>A0AAE9AVZ7</accession>
<feature type="compositionally biased region" description="Low complexity" evidence="1">
    <location>
        <begin position="23"/>
        <end position="32"/>
    </location>
</feature>
<keyword evidence="2" id="KW-0472">Membrane</keyword>
<proteinExistence type="predicted"/>
<protein>
    <submittedName>
        <fullName evidence="3">EamA/RhaT family transporter</fullName>
    </submittedName>
</protein>
<reference evidence="3 4" key="1">
    <citation type="submission" date="2019-03" db="EMBL/GenBank/DDBJ databases">
        <title>Comparative genomic analyses of the sweetpotato soil rot pathogen, Streptomyces ipomoeae.</title>
        <authorList>
            <person name="Ruschel Soares N."/>
            <person name="Badger J.H."/>
            <person name="Huguet-Tapia J.C."/>
            <person name="Clark C.A."/>
            <person name="Pettis G.S."/>
        </authorList>
    </citation>
    <scope>NUCLEOTIDE SEQUENCE [LARGE SCALE GENOMIC DNA]</scope>
    <source>
        <strain evidence="3 4">88-35</strain>
    </source>
</reference>
<organism evidence="3 4">
    <name type="scientific">Streptomyces ipomoeae</name>
    <dbReference type="NCBI Taxonomy" id="103232"/>
    <lineage>
        <taxon>Bacteria</taxon>
        <taxon>Bacillati</taxon>
        <taxon>Actinomycetota</taxon>
        <taxon>Actinomycetes</taxon>
        <taxon>Kitasatosporales</taxon>
        <taxon>Streptomycetaceae</taxon>
        <taxon>Streptomyces</taxon>
    </lineage>
</organism>
<evidence type="ECO:0000313" key="3">
    <source>
        <dbReference type="EMBL" id="TQE15706.1"/>
    </source>
</evidence>
<feature type="compositionally biased region" description="Basic and acidic residues" evidence="1">
    <location>
        <begin position="13"/>
        <end position="22"/>
    </location>
</feature>
<dbReference type="EMBL" id="SPAZ01000364">
    <property type="protein sequence ID" value="TQE15706.1"/>
    <property type="molecule type" value="Genomic_DNA"/>
</dbReference>
<feature type="region of interest" description="Disordered" evidence="1">
    <location>
        <begin position="1"/>
        <end position="37"/>
    </location>
</feature>
<feature type="region of interest" description="Disordered" evidence="1">
    <location>
        <begin position="154"/>
        <end position="185"/>
    </location>
</feature>
<dbReference type="AlphaFoldDB" id="A0AAE9AVZ7"/>
<name>A0AAE9AVZ7_9ACTN</name>
<keyword evidence="2" id="KW-0812">Transmembrane</keyword>
<feature type="transmembrane region" description="Helical" evidence="2">
    <location>
        <begin position="85"/>
        <end position="107"/>
    </location>
</feature>
<evidence type="ECO:0000256" key="1">
    <source>
        <dbReference type="SAM" id="MobiDB-lite"/>
    </source>
</evidence>